<protein>
    <submittedName>
        <fullName evidence="12">G-protein coupled receptors family 1 profile domain-containing protein</fullName>
    </submittedName>
</protein>
<evidence type="ECO:0000256" key="4">
    <source>
        <dbReference type="ARBA" id="ARBA00023040"/>
    </source>
</evidence>
<evidence type="ECO:0000256" key="1">
    <source>
        <dbReference type="ARBA" id="ARBA00004141"/>
    </source>
</evidence>
<dbReference type="PROSITE" id="PS00237">
    <property type="entry name" value="G_PROTEIN_RECEP_F1_1"/>
    <property type="match status" value="1"/>
</dbReference>
<dbReference type="Pfam" id="PF00001">
    <property type="entry name" value="7tm_1"/>
    <property type="match status" value="1"/>
</dbReference>
<evidence type="ECO:0000256" key="8">
    <source>
        <dbReference type="RuleBase" id="RU000688"/>
    </source>
</evidence>
<dbReference type="InterPro" id="IPR017452">
    <property type="entry name" value="GPCR_Rhodpsn_7TM"/>
</dbReference>
<keyword evidence="2 8" id="KW-0812">Transmembrane</keyword>
<keyword evidence="4 8" id="KW-0297">G-protein coupled receptor</keyword>
<sequence length="483" mass="54894">MAVVDCVRGAERVFRDIIGRKRPRQRTFVRREGQTIFLRAPNDEGVGGDEKNYCVLHIKTIRQRRLVRGSPFAPSFFHIYYRNILILVVIAMQKSMRTVTNFFLANLAVADLLVGIFCVVQNAIQFSILSHGHWPFGPFMCRLYVYILHLVPSASAGILVLLSIERFIAVLRPMLVQHLLTKVLLVSSTSAVWALSALTNSPFFIYVNYIEFPDLRENVTYATCTRLTVRPGNVDVPKISHTVNFFVWYATPLCMLLIIYISIGYVLIKSTSETAVARSSTRSDSTRRTLTKTAIAAAEDSASVNTPLVTRNNHSSAAATLGEHNNHSLLAQPEDRRTLRFRVPLQDNKRTNTKQPQDAVESRKRAIRLVVVIVLSFAILSCPRYVYMMWNAYRETNAQRCINCATALIQPITFLLLFLNSGINPFLYAFLSERFRNAIKDTFWCRRERDTRRSLAIQMSGTLRNTNNSCTDKDTSLFESTMA</sequence>
<dbReference type="Proteomes" id="UP000887566">
    <property type="component" value="Unplaced"/>
</dbReference>
<feature type="transmembrane region" description="Helical" evidence="9">
    <location>
        <begin position="103"/>
        <end position="124"/>
    </location>
</feature>
<dbReference type="PROSITE" id="PS50262">
    <property type="entry name" value="G_PROTEIN_RECEP_F1_2"/>
    <property type="match status" value="1"/>
</dbReference>
<evidence type="ECO:0000256" key="2">
    <source>
        <dbReference type="ARBA" id="ARBA00022692"/>
    </source>
</evidence>
<keyword evidence="11" id="KW-1185">Reference proteome</keyword>
<dbReference type="InterPro" id="IPR000276">
    <property type="entry name" value="GPCR_Rhodpsn"/>
</dbReference>
<feature type="transmembrane region" description="Helical" evidence="9">
    <location>
        <begin position="246"/>
        <end position="268"/>
    </location>
</feature>
<dbReference type="WBParaSite" id="PSAMB.scaffold1256size33778.g12117.t1">
    <property type="protein sequence ID" value="PSAMB.scaffold1256size33778.g12117.t1"/>
    <property type="gene ID" value="PSAMB.scaffold1256size33778.g12117"/>
</dbReference>
<evidence type="ECO:0000313" key="11">
    <source>
        <dbReference type="Proteomes" id="UP000887566"/>
    </source>
</evidence>
<dbReference type="SUPFAM" id="SSF81321">
    <property type="entry name" value="Family A G protein-coupled receptor-like"/>
    <property type="match status" value="1"/>
</dbReference>
<dbReference type="PANTHER" id="PTHR24243">
    <property type="entry name" value="G-PROTEIN COUPLED RECEPTOR"/>
    <property type="match status" value="1"/>
</dbReference>
<proteinExistence type="inferred from homology"/>
<comment type="similarity">
    <text evidence="8">Belongs to the G-protein coupled receptor 1 family.</text>
</comment>
<dbReference type="PRINTS" id="PR00237">
    <property type="entry name" value="GPCRRHODOPSN"/>
</dbReference>
<evidence type="ECO:0000256" key="9">
    <source>
        <dbReference type="SAM" id="Phobius"/>
    </source>
</evidence>
<reference evidence="12" key="1">
    <citation type="submission" date="2022-11" db="UniProtKB">
        <authorList>
            <consortium name="WormBaseParasite"/>
        </authorList>
    </citation>
    <scope>IDENTIFICATION</scope>
</reference>
<evidence type="ECO:0000256" key="7">
    <source>
        <dbReference type="ARBA" id="ARBA00023224"/>
    </source>
</evidence>
<feature type="transmembrane region" description="Helical" evidence="9">
    <location>
        <begin position="366"/>
        <end position="387"/>
    </location>
</feature>
<feature type="transmembrane region" description="Helical" evidence="9">
    <location>
        <begin position="144"/>
        <end position="162"/>
    </location>
</feature>
<accession>A0A914UTS5</accession>
<evidence type="ECO:0000256" key="3">
    <source>
        <dbReference type="ARBA" id="ARBA00022989"/>
    </source>
</evidence>
<feature type="domain" description="G-protein coupled receptors family 1 profile" evidence="10">
    <location>
        <begin position="82"/>
        <end position="428"/>
    </location>
</feature>
<dbReference type="Gene3D" id="1.20.1070.10">
    <property type="entry name" value="Rhodopsin 7-helix transmembrane proteins"/>
    <property type="match status" value="2"/>
</dbReference>
<dbReference type="PANTHER" id="PTHR24243:SF224">
    <property type="entry name" value="G-PROTEIN COUPLED RECEPTOR 19-RELATED"/>
    <property type="match status" value="1"/>
</dbReference>
<evidence type="ECO:0000259" key="10">
    <source>
        <dbReference type="PROSITE" id="PS50262"/>
    </source>
</evidence>
<name>A0A914UTS5_9BILA</name>
<evidence type="ECO:0000256" key="5">
    <source>
        <dbReference type="ARBA" id="ARBA00023136"/>
    </source>
</evidence>
<dbReference type="AlphaFoldDB" id="A0A914UTS5"/>
<keyword evidence="6 8" id="KW-0675">Receptor</keyword>
<evidence type="ECO:0000256" key="6">
    <source>
        <dbReference type="ARBA" id="ARBA00023170"/>
    </source>
</evidence>
<evidence type="ECO:0000313" key="12">
    <source>
        <dbReference type="WBParaSite" id="PSAMB.scaffold1256size33778.g12117.t1"/>
    </source>
</evidence>
<dbReference type="GO" id="GO:0005886">
    <property type="term" value="C:plasma membrane"/>
    <property type="evidence" value="ECO:0007669"/>
    <property type="project" value="TreeGrafter"/>
</dbReference>
<comment type="subcellular location">
    <subcellularLocation>
        <location evidence="1">Membrane</location>
        <topology evidence="1">Multi-pass membrane protein</topology>
    </subcellularLocation>
</comment>
<keyword evidence="7 8" id="KW-0807">Transducer</keyword>
<dbReference type="GO" id="GO:0004930">
    <property type="term" value="F:G protein-coupled receptor activity"/>
    <property type="evidence" value="ECO:0007669"/>
    <property type="project" value="UniProtKB-KW"/>
</dbReference>
<keyword evidence="5 9" id="KW-0472">Membrane</keyword>
<organism evidence="11 12">
    <name type="scientific">Plectus sambesii</name>
    <dbReference type="NCBI Taxonomy" id="2011161"/>
    <lineage>
        <taxon>Eukaryota</taxon>
        <taxon>Metazoa</taxon>
        <taxon>Ecdysozoa</taxon>
        <taxon>Nematoda</taxon>
        <taxon>Chromadorea</taxon>
        <taxon>Plectida</taxon>
        <taxon>Plectina</taxon>
        <taxon>Plectoidea</taxon>
        <taxon>Plectidae</taxon>
        <taxon>Plectus</taxon>
    </lineage>
</organism>
<feature type="transmembrane region" description="Helical" evidence="9">
    <location>
        <begin position="407"/>
        <end position="431"/>
    </location>
</feature>
<feature type="transmembrane region" description="Helical" evidence="9">
    <location>
        <begin position="183"/>
        <end position="207"/>
    </location>
</feature>
<keyword evidence="3 9" id="KW-1133">Transmembrane helix</keyword>